<feature type="region of interest" description="Disordered" evidence="5">
    <location>
        <begin position="82"/>
        <end position="160"/>
    </location>
</feature>
<evidence type="ECO:0000256" key="6">
    <source>
        <dbReference type="SAM" id="Phobius"/>
    </source>
</evidence>
<dbReference type="SUPFAM" id="SSF144083">
    <property type="entry name" value="Magnesium transport protein CorA, transmembrane region"/>
    <property type="match status" value="1"/>
</dbReference>
<keyword evidence="9" id="KW-1185">Reference proteome</keyword>
<dbReference type="HOGENOM" id="CLU_003895_0_0_1"/>
<feature type="transmembrane region" description="Helical" evidence="6">
    <location>
        <begin position="1106"/>
        <end position="1126"/>
    </location>
</feature>
<dbReference type="Proteomes" id="UP000019487">
    <property type="component" value="Unassembled WGS sequence"/>
</dbReference>
<gene>
    <name evidence="8" type="ORF">SBOR_6369</name>
</gene>
<reference evidence="8 9" key="1">
    <citation type="journal article" date="2014" name="Genome Announc.">
        <title>Draft genome sequence of Sclerotinia borealis, a psychrophilic plant pathogenic fungus.</title>
        <authorList>
            <person name="Mardanov A.V."/>
            <person name="Beletsky A.V."/>
            <person name="Kadnikov V.V."/>
            <person name="Ignatov A.N."/>
            <person name="Ravin N.V."/>
        </authorList>
    </citation>
    <scope>NUCLEOTIDE SEQUENCE [LARGE SCALE GENOMIC DNA]</scope>
    <source>
        <strain evidence="9">F-4157</strain>
    </source>
</reference>
<dbReference type="InterPro" id="IPR002523">
    <property type="entry name" value="MgTranspt_CorA/ZnTranspt_ZntB"/>
</dbReference>
<comment type="subcellular location">
    <subcellularLocation>
        <location evidence="1">Membrane</location>
        <topology evidence="1">Multi-pass membrane protein</topology>
    </subcellularLocation>
</comment>
<name>W9CEQ3_SCLBF</name>
<dbReference type="Pfam" id="PF01544">
    <property type="entry name" value="CorA"/>
    <property type="match status" value="1"/>
</dbReference>
<sequence>MMQYFTTALLRVVCHVLAPFQLTWLGAEMTVGAPWFSSSINSENLYLSPEKMARRPGNDYSYERQRGPDRAEMLPVRFDESPIHMPEIGGHPRRGREQRHVAGLPSPRGTTFDEDNFYNSYNDLRTARLPRRRTISPSPPPPGFAQSRPRSPSVPSLASIERRRAHEFTDPGSYMGYKPASHYIPASPVVNKERIGDEYYSGRAAARCSPYYARHTRSRSKRRSRSRSRSRHRYSRSRSSSHGRVPILNRYDVRYGGLGTRTAGIDFGLSIPESETYPFTLSRHNKDTQQTENIQDSNSRYSEKRFPTPPLQPHKALMVHRPKVDRIIQSHYTGDGFMGGMHSLELTVAAGQATSTGRLPVPLFNWIRFEDSSMDFDSFQNGILNLDGIKEGERFGISRLLERVKRRYDKTLQVSSRIKVRHMIPKLLQEPFHDEAPSAETKSRKLTWLCLPYFSLQKYASSDLQPSSHPPRTLLQIRQSMTPKERDLKQADFVNHFFELWPLRFGFTYRGNAISSKDWPRIFNQAERSKVCLELKFSSKFKMSPTGVLVAPRDSIGEFDQNERQDSEEDGASNQADSNIADLDTPKSDPYAKDSNSPSARSATATKPRLSNEFHTFIWMNTHIDMSNSPKTARNSSSSNPIASINENLLQDDLQEIDDYLLQKTNFNERLTYKSSSGHTRRQFYDLLVEVESKVQAVQSLRSTYELQVELANAAEVLFGFFLSPQHSNPTTQKYWGPLYDIIMAMLPYGLIEKDVPSESENSNPAPHMFSNRAWGIDMRDVRQIVEWLETIGKRTELFKELLSDVPIVERGDINISDKLPRAWLHLLMALACVKDMSPLLNTHMNLCLELTNEGMSETIKTLSKYRLSDYVVFAPFDVASLITFQLSQDLTGPCPDICETYMVYMRSLEFDIEADPINREHQGRITDLKQEISVILDTLEIQREVLYDAQNAQLRPKLQDGKVNRVVPKYEYKPSTFAEPRATNPMNYEPPVYYRDNYEFDLNIKTPSPLVDQSSPNNPRGVNGLLFRESLALIEERIGVFRDINERATYLENWNLRSIDANKDRQETAVYAFTIVTIIFLPLSTVASILGMNTNDVRNMDLTQWLFWVIAIPLTAIIIGLVLIWSDEWYNFWSGFSNLWKNKTKRRYVRRPEDYTRVEPMTTLSMAPAARASGVYPGYYPPPPGPVPRLRKSRTMFEGGDYVSRGY</sequence>
<dbReference type="GO" id="GO:0016020">
    <property type="term" value="C:membrane"/>
    <property type="evidence" value="ECO:0007669"/>
    <property type="project" value="UniProtKB-SubCell"/>
</dbReference>
<feature type="compositionally biased region" description="Basic residues" evidence="5">
    <location>
        <begin position="214"/>
        <end position="241"/>
    </location>
</feature>
<evidence type="ECO:0000313" key="9">
    <source>
        <dbReference type="Proteomes" id="UP000019487"/>
    </source>
</evidence>
<keyword evidence="2 6" id="KW-0812">Transmembrane</keyword>
<dbReference type="Gene3D" id="1.20.58.340">
    <property type="entry name" value="Magnesium transport protein CorA, transmembrane region"/>
    <property type="match status" value="1"/>
</dbReference>
<evidence type="ECO:0000256" key="4">
    <source>
        <dbReference type="ARBA" id="ARBA00023136"/>
    </source>
</evidence>
<keyword evidence="4 6" id="KW-0472">Membrane</keyword>
<comment type="caution">
    <text evidence="8">The sequence shown here is derived from an EMBL/GenBank/DDBJ whole genome shotgun (WGS) entry which is preliminary data.</text>
</comment>
<evidence type="ECO:0000256" key="3">
    <source>
        <dbReference type="ARBA" id="ARBA00022989"/>
    </source>
</evidence>
<evidence type="ECO:0000256" key="1">
    <source>
        <dbReference type="ARBA" id="ARBA00004141"/>
    </source>
</evidence>
<dbReference type="InterPro" id="IPR045863">
    <property type="entry name" value="CorA_TM1_TM2"/>
</dbReference>
<feature type="signal peptide" evidence="7">
    <location>
        <begin position="1"/>
        <end position="25"/>
    </location>
</feature>
<feature type="compositionally biased region" description="Polar residues" evidence="5">
    <location>
        <begin position="594"/>
        <end position="605"/>
    </location>
</feature>
<evidence type="ECO:0000313" key="8">
    <source>
        <dbReference type="EMBL" id="ESZ93269.1"/>
    </source>
</evidence>
<dbReference type="GO" id="GO:0046873">
    <property type="term" value="F:metal ion transmembrane transporter activity"/>
    <property type="evidence" value="ECO:0007669"/>
    <property type="project" value="InterPro"/>
</dbReference>
<evidence type="ECO:0000256" key="7">
    <source>
        <dbReference type="SAM" id="SignalP"/>
    </source>
</evidence>
<dbReference type="OrthoDB" id="5286874at2759"/>
<dbReference type="EMBL" id="AYSA01000333">
    <property type="protein sequence ID" value="ESZ93269.1"/>
    <property type="molecule type" value="Genomic_DNA"/>
</dbReference>
<evidence type="ECO:0000256" key="5">
    <source>
        <dbReference type="SAM" id="MobiDB-lite"/>
    </source>
</evidence>
<feature type="region of interest" description="Disordered" evidence="5">
    <location>
        <begin position="211"/>
        <end position="245"/>
    </location>
</feature>
<keyword evidence="3 6" id="KW-1133">Transmembrane helix</keyword>
<keyword evidence="7" id="KW-0732">Signal</keyword>
<proteinExistence type="predicted"/>
<feature type="region of interest" description="Disordered" evidence="5">
    <location>
        <begin position="281"/>
        <end position="313"/>
    </location>
</feature>
<feature type="region of interest" description="Disordered" evidence="5">
    <location>
        <begin position="561"/>
        <end position="607"/>
    </location>
</feature>
<evidence type="ECO:0000256" key="2">
    <source>
        <dbReference type="ARBA" id="ARBA00022692"/>
    </source>
</evidence>
<feature type="transmembrane region" description="Helical" evidence="6">
    <location>
        <begin position="1070"/>
        <end position="1094"/>
    </location>
</feature>
<dbReference type="AlphaFoldDB" id="W9CEQ3"/>
<feature type="compositionally biased region" description="Polar residues" evidence="5">
    <location>
        <begin position="290"/>
        <end position="300"/>
    </location>
</feature>
<organism evidence="8 9">
    <name type="scientific">Sclerotinia borealis (strain F-4128)</name>
    <dbReference type="NCBI Taxonomy" id="1432307"/>
    <lineage>
        <taxon>Eukaryota</taxon>
        <taxon>Fungi</taxon>
        <taxon>Dikarya</taxon>
        <taxon>Ascomycota</taxon>
        <taxon>Pezizomycotina</taxon>
        <taxon>Leotiomycetes</taxon>
        <taxon>Helotiales</taxon>
        <taxon>Sclerotiniaceae</taxon>
        <taxon>Sclerotinia</taxon>
    </lineage>
</organism>
<feature type="chain" id="PRO_5004918373" evidence="7">
    <location>
        <begin position="26"/>
        <end position="1208"/>
    </location>
</feature>
<accession>W9CEQ3</accession>
<dbReference type="STRING" id="1432307.W9CEQ3"/>
<protein>
    <submittedName>
        <fullName evidence="8">Uncharacterized protein</fullName>
    </submittedName>
</protein>